<feature type="region of interest" description="Disordered" evidence="2">
    <location>
        <begin position="276"/>
        <end position="304"/>
    </location>
</feature>
<organism evidence="3 4">
    <name type="scientific">Tilletia horrida</name>
    <dbReference type="NCBI Taxonomy" id="155126"/>
    <lineage>
        <taxon>Eukaryota</taxon>
        <taxon>Fungi</taxon>
        <taxon>Dikarya</taxon>
        <taxon>Basidiomycota</taxon>
        <taxon>Ustilaginomycotina</taxon>
        <taxon>Exobasidiomycetes</taxon>
        <taxon>Tilletiales</taxon>
        <taxon>Tilletiaceae</taxon>
        <taxon>Tilletia</taxon>
    </lineage>
</organism>
<feature type="compositionally biased region" description="Polar residues" evidence="2">
    <location>
        <begin position="362"/>
        <end position="371"/>
    </location>
</feature>
<feature type="compositionally biased region" description="Gly residues" evidence="2">
    <location>
        <begin position="292"/>
        <end position="301"/>
    </location>
</feature>
<dbReference type="GO" id="GO:0006888">
    <property type="term" value="P:endoplasmic reticulum to Golgi vesicle-mediated transport"/>
    <property type="evidence" value="ECO:0007669"/>
    <property type="project" value="TreeGrafter"/>
</dbReference>
<sequence>MSTDASTTRPPASHEAQLDLRTFLTSIHAGLVAPAFNQEEAGAATKAAAAPPLPASARVSMLDAQLDTVKAKIRAALVEHAEELAHAGRETVKVHREVRALKTQVDELESQRQSQVQDRIPEQSPLPAAVAAYARAHEQALFEAYTAATLRALHGAVSSLERFEAAIAASSNSLGGASDAQLDQLAADARAACAEVGIVGSGLTTGGSTAGEQKELAWLGRASPASSGSSLASKLKWWQRGEDNGLDLPAVRLLGPRLEEALRKAETLVERRRRLRERTSGGYGEEEEGADGQDGGAGGGALSPADEVRRKARTVLLPSQGWEPVTTIDLSASSSSNDEDGDDEPVSLSPTPGVGGRGMQLPSRNKQAQLRVQQQQQQQPTCVISQRTIDLVQLAEDTLVQARMRAKHLSREVNAGPAPDAMSFQTREVRLRAIAALLRVIPDIFTLHVALMPTLHPQALWADQRRALQFANDCSHLSAQCVRMANVLLIASNVREELGRLVNARKGEQGEGVLRRAVEAAARGLEEASQSLTELGLRVLNRQMTKSSR</sequence>
<accession>A0AAN6GA33</accession>
<evidence type="ECO:0000313" key="4">
    <source>
        <dbReference type="Proteomes" id="UP001176521"/>
    </source>
</evidence>
<keyword evidence="1" id="KW-0175">Coiled coil</keyword>
<comment type="caution">
    <text evidence="3">The sequence shown here is derived from an EMBL/GenBank/DDBJ whole genome shotgun (WGS) entry which is preliminary data.</text>
</comment>
<dbReference type="Proteomes" id="UP001176521">
    <property type="component" value="Unassembled WGS sequence"/>
</dbReference>
<evidence type="ECO:0000256" key="1">
    <source>
        <dbReference type="SAM" id="Coils"/>
    </source>
</evidence>
<proteinExistence type="predicted"/>
<protein>
    <submittedName>
        <fullName evidence="3">Ribosome biogenesis protein ytm1</fullName>
    </submittedName>
</protein>
<feature type="region of interest" description="Disordered" evidence="2">
    <location>
        <begin position="325"/>
        <end position="371"/>
    </location>
</feature>
<keyword evidence="4" id="KW-1185">Reference proteome</keyword>
<name>A0AAN6GA33_9BASI</name>
<evidence type="ECO:0000256" key="2">
    <source>
        <dbReference type="SAM" id="MobiDB-lite"/>
    </source>
</evidence>
<dbReference type="EMBL" id="JAPDMQ010000408">
    <property type="protein sequence ID" value="KAK0525237.1"/>
    <property type="molecule type" value="Genomic_DNA"/>
</dbReference>
<gene>
    <name evidence="3" type="primary">YTM1_2</name>
    <name evidence="3" type="ORF">OC842_005568</name>
</gene>
<dbReference type="PANTHER" id="PTHR12205">
    <property type="entry name" value="CENTROMERE/KINETOCHORE PROTEIN ZW10"/>
    <property type="match status" value="1"/>
</dbReference>
<feature type="coiled-coil region" evidence="1">
    <location>
        <begin position="91"/>
        <end position="118"/>
    </location>
</feature>
<dbReference type="AlphaFoldDB" id="A0AAN6GA33"/>
<dbReference type="GO" id="GO:1990423">
    <property type="term" value="C:RZZ complex"/>
    <property type="evidence" value="ECO:0007669"/>
    <property type="project" value="TreeGrafter"/>
</dbReference>
<dbReference type="PANTHER" id="PTHR12205:SF0">
    <property type="entry name" value="CENTROMERE_KINETOCHORE PROTEIN ZW10 HOMOLOG"/>
    <property type="match status" value="1"/>
</dbReference>
<dbReference type="GO" id="GO:0005737">
    <property type="term" value="C:cytoplasm"/>
    <property type="evidence" value="ECO:0007669"/>
    <property type="project" value="GOC"/>
</dbReference>
<evidence type="ECO:0000313" key="3">
    <source>
        <dbReference type="EMBL" id="KAK0525237.1"/>
    </source>
</evidence>
<reference evidence="3" key="1">
    <citation type="journal article" date="2023" name="PhytoFront">
        <title>Draft Genome Resources of Seven Strains of Tilletia horrida, Causal Agent of Kernel Smut of Rice.</title>
        <authorList>
            <person name="Khanal S."/>
            <person name="Antony Babu S."/>
            <person name="Zhou X.G."/>
        </authorList>
    </citation>
    <scope>NUCLEOTIDE SEQUENCE</scope>
    <source>
        <strain evidence="3">TX3</strain>
    </source>
</reference>
<dbReference type="GO" id="GO:0007094">
    <property type="term" value="P:mitotic spindle assembly checkpoint signaling"/>
    <property type="evidence" value="ECO:0007669"/>
    <property type="project" value="TreeGrafter"/>
</dbReference>